<evidence type="ECO:0000256" key="1">
    <source>
        <dbReference type="ARBA" id="ARBA00022801"/>
    </source>
</evidence>
<dbReference type="EMBL" id="AP024355">
    <property type="protein sequence ID" value="BCR03662.1"/>
    <property type="molecule type" value="Genomic_DNA"/>
</dbReference>
<protein>
    <submittedName>
        <fullName evidence="3">Serine phosphatase</fullName>
    </submittedName>
</protein>
<reference evidence="3 4" key="2">
    <citation type="journal article" date="2021" name="Int. J. Syst. Evol. Microbiol.">
        <title>Isolation and Polyphasic Characterization of Desulfuromonas versatilis sp. Nov., an Electrogenic Bacteria Capable of Versatile Metabolism Isolated from a Graphene Oxide-Reducing Enrichment Culture.</title>
        <authorList>
            <person name="Xie L."/>
            <person name="Yoshida N."/>
            <person name="Ishii S."/>
            <person name="Meng L."/>
        </authorList>
    </citation>
    <scope>NUCLEOTIDE SEQUENCE [LARGE SCALE GENOMIC DNA]</scope>
    <source>
        <strain evidence="3 4">NIT-T3</strain>
    </source>
</reference>
<feature type="domain" description="PPM-type phosphatase" evidence="2">
    <location>
        <begin position="29"/>
        <end position="249"/>
    </location>
</feature>
<reference evidence="3 4" key="1">
    <citation type="journal article" date="2016" name="C (Basel)">
        <title>Selective Growth of and Electricity Production by Marine Exoelectrogenic Bacteria in Self-Aggregated Hydrogel of Microbially Reduced Graphene Oxide.</title>
        <authorList>
            <person name="Yoshida N."/>
            <person name="Goto Y."/>
            <person name="Miyata Y."/>
        </authorList>
    </citation>
    <scope>NUCLEOTIDE SEQUENCE [LARGE SCALE GENOMIC DNA]</scope>
    <source>
        <strain evidence="3 4">NIT-T3</strain>
    </source>
</reference>
<dbReference type="RefSeq" id="WP_221251126.1">
    <property type="nucleotide sequence ID" value="NZ_AP024355.1"/>
</dbReference>
<dbReference type="PANTHER" id="PTHR43156:SF2">
    <property type="entry name" value="STAGE II SPORULATION PROTEIN E"/>
    <property type="match status" value="1"/>
</dbReference>
<dbReference type="InterPro" id="IPR036457">
    <property type="entry name" value="PPM-type-like_dom_sf"/>
</dbReference>
<accession>A0ABN6DU65</accession>
<gene>
    <name evidence="3" type="ORF">DESUT3_07310</name>
</gene>
<dbReference type="PANTHER" id="PTHR43156">
    <property type="entry name" value="STAGE II SPORULATION PROTEIN E-RELATED"/>
    <property type="match status" value="1"/>
</dbReference>
<keyword evidence="4" id="KW-1185">Reference proteome</keyword>
<evidence type="ECO:0000259" key="2">
    <source>
        <dbReference type="SMART" id="SM00331"/>
    </source>
</evidence>
<dbReference type="InterPro" id="IPR001932">
    <property type="entry name" value="PPM-type_phosphatase-like_dom"/>
</dbReference>
<name>A0ABN6DU65_9BACT</name>
<organism evidence="3 4">
    <name type="scientific">Desulfuromonas versatilis</name>
    <dbReference type="NCBI Taxonomy" id="2802975"/>
    <lineage>
        <taxon>Bacteria</taxon>
        <taxon>Pseudomonadati</taxon>
        <taxon>Thermodesulfobacteriota</taxon>
        <taxon>Desulfuromonadia</taxon>
        <taxon>Desulfuromonadales</taxon>
        <taxon>Desulfuromonadaceae</taxon>
        <taxon>Desulfuromonas</taxon>
    </lineage>
</organism>
<evidence type="ECO:0000313" key="3">
    <source>
        <dbReference type="EMBL" id="BCR03662.1"/>
    </source>
</evidence>
<dbReference type="InterPro" id="IPR052016">
    <property type="entry name" value="Bact_Sigma-Reg"/>
</dbReference>
<keyword evidence="1" id="KW-0378">Hydrolase</keyword>
<dbReference type="SMART" id="SM00331">
    <property type="entry name" value="PP2C_SIG"/>
    <property type="match status" value="1"/>
</dbReference>
<evidence type="ECO:0000313" key="4">
    <source>
        <dbReference type="Proteomes" id="UP001319827"/>
    </source>
</evidence>
<dbReference type="Proteomes" id="UP001319827">
    <property type="component" value="Chromosome"/>
</dbReference>
<dbReference type="Gene3D" id="3.60.40.10">
    <property type="entry name" value="PPM-type phosphatase domain"/>
    <property type="match status" value="1"/>
</dbReference>
<sequence>MAHQCGCGLDLNLASEVQQLLLPKSSPLCNWCCIGARNRMANGLGGDYFDFIEMPDQCQMVFLGDVTGHGLQASVVMSLLYGFLHRSTRNGCKPIDTILQVNEFLQRFAQRSREYDHFFSTTLFFSIIDPDTLQMHYVNAGHPAPMVLRGDRVQLLTPTAQPLGFFDDLQVEMRSFQFEKEDRFLLFTDGITEATDGAQTMYGRQRLEGILRSHRGDHMEFLEEIFDDLRDFGAMDPPEDDCTAIVIDFHGGL</sequence>
<proteinExistence type="predicted"/>
<dbReference type="Pfam" id="PF07228">
    <property type="entry name" value="SpoIIE"/>
    <property type="match status" value="1"/>
</dbReference>
<dbReference type="SUPFAM" id="SSF81606">
    <property type="entry name" value="PP2C-like"/>
    <property type="match status" value="1"/>
</dbReference>